<name>A0A7R8R554_9CAUD</name>
<proteinExistence type="predicted"/>
<reference evidence="1 2" key="1">
    <citation type="submission" date="2020-09" db="EMBL/GenBank/DDBJ databases">
        <authorList>
            <person name="Jameson E."/>
        </authorList>
    </citation>
    <scope>NUCLEOTIDE SEQUENCE [LARGE SCALE GENOMIC DNA]</scope>
</reference>
<evidence type="ECO:0000313" key="1">
    <source>
        <dbReference type="EMBL" id="CAD5236205.1"/>
    </source>
</evidence>
<accession>A0A7R8R554</accession>
<protein>
    <submittedName>
        <fullName evidence="1">Uncharacterized protein</fullName>
    </submittedName>
</protein>
<sequence length="473" mass="53497">MQITPYAEIQYYHDGRPKFKVVGFDEEKMFTTTDKITIDQAMRNAVRWRNLQLGLEVGAKDEATIARFIKSLEEDDKPKPVKVEPTKPKTIIPEGVKVTQLPSGVVRTSEELDKRGWNDGVGFPASIPSESKKQRYSEDLPTGGKIIKTVSAISIQKPRKVRQANAPTVASLINARNAEYPSLPGGVNIIRCKADTSIRFSVAIPPYIPGNKAKNRVFHVSTVSKFTLSQYRMVRHIAICFRKEVIAAYAEKREIDLDAFVDAKRKVLENDFRWPFTGTLPKNPSLVKGTVIEPKPSPLALRNRRFPNLPSGLTVRRITKQDSDPQVIFQVNLNDRKTRQFYVGEAGSFSLAEYRVIRHVAIAYRVEFLEAKLEGREMRLELFEDWRKKMQLGEFFKPFKGTLPPNISKPKVVPNGSHGGVTRANAATKEIIEYLMSFPELAPGFIQLDDLSAAKIQSKVNDIVHNAIYPYRQ</sequence>
<evidence type="ECO:0000313" key="2">
    <source>
        <dbReference type="Proteomes" id="UP000596247"/>
    </source>
</evidence>
<organism evidence="1 2">
    <name type="scientific">Klebsiella phage vB_KvM-Eowyn</name>
    <dbReference type="NCBI Taxonomy" id="2762819"/>
    <lineage>
        <taxon>Viruses</taxon>
        <taxon>Duplodnaviria</taxon>
        <taxon>Heunggongvirae</taxon>
        <taxon>Uroviricota</taxon>
        <taxon>Caudoviricetes</taxon>
        <taxon>Chimalliviridae</taxon>
        <taxon>Eowynvirus</taxon>
        <taxon>Eowynvirus eowyn</taxon>
    </lineage>
</organism>
<dbReference type="EMBL" id="LR881104">
    <property type="protein sequence ID" value="CAD5236205.1"/>
    <property type="molecule type" value="Genomic_DNA"/>
</dbReference>
<keyword evidence="2" id="KW-1185">Reference proteome</keyword>
<gene>
    <name evidence="1" type="ORF">LLCLJKAH_00216</name>
</gene>
<dbReference type="Proteomes" id="UP000596247">
    <property type="component" value="Chromosome"/>
</dbReference>